<proteinExistence type="predicted"/>
<dbReference type="EMBL" id="VSSQ01016496">
    <property type="protein sequence ID" value="MPM57889.1"/>
    <property type="molecule type" value="Genomic_DNA"/>
</dbReference>
<organism evidence="1">
    <name type="scientific">bioreactor metagenome</name>
    <dbReference type="NCBI Taxonomy" id="1076179"/>
    <lineage>
        <taxon>unclassified sequences</taxon>
        <taxon>metagenomes</taxon>
        <taxon>ecological metagenomes</taxon>
    </lineage>
</organism>
<name>A0A645AXQ4_9ZZZZ</name>
<protein>
    <submittedName>
        <fullName evidence="1">Uncharacterized protein</fullName>
    </submittedName>
</protein>
<dbReference type="AlphaFoldDB" id="A0A645AXQ4"/>
<evidence type="ECO:0000313" key="1">
    <source>
        <dbReference type="EMBL" id="MPM57889.1"/>
    </source>
</evidence>
<reference evidence="1" key="1">
    <citation type="submission" date="2019-08" db="EMBL/GenBank/DDBJ databases">
        <authorList>
            <person name="Kucharzyk K."/>
            <person name="Murdoch R.W."/>
            <person name="Higgins S."/>
            <person name="Loffler F."/>
        </authorList>
    </citation>
    <scope>NUCLEOTIDE SEQUENCE</scope>
</reference>
<accession>A0A645AXQ4</accession>
<sequence>MQRVDARVTLEPFTRQVVDGTVASRAVGQLIAFLAAKVDQIVVGLERRIRRHGQVVGVAGHQGDGREVLDRIELHAFLDVGNDGQRAAAADHQRIAVGRGLLHQIGCHRAAGTGLVVDDEALAELLRQLLGQHAGHDVGGAACGETDRDGDRFFRVACGRCQRGKAEGGCRSNAQQRASCDIHFCLLGSWIGSDRGAPGQSRIFSTPLASAQKSVRQEVSCPAFPAASAMRNTFLAVSHTGRATCVAAPALDASEMSL</sequence>
<gene>
    <name evidence="1" type="ORF">SDC9_104716</name>
</gene>
<comment type="caution">
    <text evidence="1">The sequence shown here is derived from an EMBL/GenBank/DDBJ whole genome shotgun (WGS) entry which is preliminary data.</text>
</comment>